<dbReference type="InterPro" id="IPR051533">
    <property type="entry name" value="WaaL-like"/>
</dbReference>
<feature type="transmembrane region" description="Helical" evidence="6">
    <location>
        <begin position="269"/>
        <end position="289"/>
    </location>
</feature>
<evidence type="ECO:0000256" key="6">
    <source>
        <dbReference type="SAM" id="Phobius"/>
    </source>
</evidence>
<reference evidence="8 9" key="1">
    <citation type="submission" date="2017-08" db="EMBL/GenBank/DDBJ databases">
        <title>Infants hospitalized years apart are colonized by the same room-sourced microbial strains.</title>
        <authorList>
            <person name="Brooks B."/>
            <person name="Olm M.R."/>
            <person name="Firek B.A."/>
            <person name="Baker R."/>
            <person name="Thomas B.C."/>
            <person name="Morowitz M.J."/>
            <person name="Banfield J.F."/>
        </authorList>
    </citation>
    <scope>NUCLEOTIDE SEQUENCE [LARGE SCALE GENOMIC DNA]</scope>
    <source>
        <strain evidence="8">S2_005_001_R2_27</strain>
    </source>
</reference>
<dbReference type="Proteomes" id="UP000248887">
    <property type="component" value="Unassembled WGS sequence"/>
</dbReference>
<feature type="transmembrane region" description="Helical" evidence="6">
    <location>
        <begin position="34"/>
        <end position="53"/>
    </location>
</feature>
<feature type="transmembrane region" description="Helical" evidence="6">
    <location>
        <begin position="467"/>
        <end position="486"/>
    </location>
</feature>
<dbReference type="InterPro" id="IPR007016">
    <property type="entry name" value="O-antigen_ligase-rel_domated"/>
</dbReference>
<feature type="transmembrane region" description="Helical" evidence="6">
    <location>
        <begin position="229"/>
        <end position="248"/>
    </location>
</feature>
<evidence type="ECO:0000256" key="5">
    <source>
        <dbReference type="SAM" id="MobiDB-lite"/>
    </source>
</evidence>
<feature type="domain" description="O-antigen ligase-related" evidence="7">
    <location>
        <begin position="280"/>
        <end position="421"/>
    </location>
</feature>
<feature type="transmembrane region" description="Helical" evidence="6">
    <location>
        <begin position="295"/>
        <end position="312"/>
    </location>
</feature>
<evidence type="ECO:0000256" key="3">
    <source>
        <dbReference type="ARBA" id="ARBA00022989"/>
    </source>
</evidence>
<proteinExistence type="predicted"/>
<evidence type="ECO:0000259" key="7">
    <source>
        <dbReference type="Pfam" id="PF04932"/>
    </source>
</evidence>
<evidence type="ECO:0000256" key="4">
    <source>
        <dbReference type="ARBA" id="ARBA00023136"/>
    </source>
</evidence>
<accession>A0A2W5R6D7</accession>
<protein>
    <recommendedName>
        <fullName evidence="7">O-antigen ligase-related domain-containing protein</fullName>
    </recommendedName>
</protein>
<keyword evidence="4 6" id="KW-0472">Membrane</keyword>
<comment type="caution">
    <text evidence="8">The sequence shown here is derived from an EMBL/GenBank/DDBJ whole genome shotgun (WGS) entry which is preliminary data.</text>
</comment>
<evidence type="ECO:0000256" key="2">
    <source>
        <dbReference type="ARBA" id="ARBA00022692"/>
    </source>
</evidence>
<feature type="transmembrane region" description="Helical" evidence="6">
    <location>
        <begin position="151"/>
        <end position="169"/>
    </location>
</feature>
<feature type="transmembrane region" description="Helical" evidence="6">
    <location>
        <begin position="93"/>
        <end position="115"/>
    </location>
</feature>
<dbReference type="EMBL" id="QFQD01000011">
    <property type="protein sequence ID" value="PZQ84289.1"/>
    <property type="molecule type" value="Genomic_DNA"/>
</dbReference>
<dbReference type="AlphaFoldDB" id="A0A2W5R6D7"/>
<name>A0A2W5R6D7_ANCNO</name>
<sequence>MSSRPAKPTPPSARRSSGSKPQIFLRRAGWHETYNDLVFIGLILAIAWVPLPFGSNLAIFWVLNAVIFGGLLILFELGVLANGGRRPVAMRRLWLPMVLFCGLLAWIVVQLATWVPAGWESSFWALARDVLTQMPDAPSVDGRISADPDSGVLGLIRLLTCAVAFYLALQLCRDRRRADLFALMLVLIASAYAVYGIVQFLAFPTTLLWIEKTAYLGSVTSTFVNRNSYATYAGIGVVMSFGLLAELAQRSSFGTEVPWTYRLGALVDALVRRGMPIFVAILAIGIALLWTGSRAGIVASFAGAFVFVILAATLGKRRLIALVLSGLAILAIAGGLVAYGELFVQRLNNEGGSETRWYVVRTTFQAALDVPWTGFGYGSFDRVYAVYRDAGLDFILHWDKAHNTYVELLFELGIPAFTAFIVLGGSVLIQLIRNLYGREMPPMLSLSALAASAVVFVHAFVDFSLQIQAVAITYWAILGAGLAQSWSRRLDVSL</sequence>
<dbReference type="GO" id="GO:0016020">
    <property type="term" value="C:membrane"/>
    <property type="evidence" value="ECO:0007669"/>
    <property type="project" value="UniProtKB-SubCell"/>
</dbReference>
<feature type="region of interest" description="Disordered" evidence="5">
    <location>
        <begin position="1"/>
        <end position="20"/>
    </location>
</feature>
<evidence type="ECO:0000313" key="8">
    <source>
        <dbReference type="EMBL" id="PZQ84289.1"/>
    </source>
</evidence>
<evidence type="ECO:0000313" key="9">
    <source>
        <dbReference type="Proteomes" id="UP000248887"/>
    </source>
</evidence>
<feature type="transmembrane region" description="Helical" evidence="6">
    <location>
        <begin position="59"/>
        <end position="81"/>
    </location>
</feature>
<dbReference type="Pfam" id="PF04932">
    <property type="entry name" value="Wzy_C"/>
    <property type="match status" value="1"/>
</dbReference>
<keyword evidence="3 6" id="KW-1133">Transmembrane helix</keyword>
<feature type="transmembrane region" description="Helical" evidence="6">
    <location>
        <begin position="412"/>
        <end position="432"/>
    </location>
</feature>
<feature type="transmembrane region" description="Helical" evidence="6">
    <location>
        <begin position="444"/>
        <end position="461"/>
    </location>
</feature>
<dbReference type="PANTHER" id="PTHR37422">
    <property type="entry name" value="TEICHURONIC ACID BIOSYNTHESIS PROTEIN TUAE"/>
    <property type="match status" value="1"/>
</dbReference>
<comment type="subcellular location">
    <subcellularLocation>
        <location evidence="1">Membrane</location>
        <topology evidence="1">Multi-pass membrane protein</topology>
    </subcellularLocation>
</comment>
<keyword evidence="2 6" id="KW-0812">Transmembrane</keyword>
<organism evidence="8 9">
    <name type="scientific">Ancylobacter novellus</name>
    <name type="common">Thiobacillus novellus</name>
    <dbReference type="NCBI Taxonomy" id="921"/>
    <lineage>
        <taxon>Bacteria</taxon>
        <taxon>Pseudomonadati</taxon>
        <taxon>Pseudomonadota</taxon>
        <taxon>Alphaproteobacteria</taxon>
        <taxon>Hyphomicrobiales</taxon>
        <taxon>Xanthobacteraceae</taxon>
        <taxon>Ancylobacter</taxon>
    </lineage>
</organism>
<evidence type="ECO:0000256" key="1">
    <source>
        <dbReference type="ARBA" id="ARBA00004141"/>
    </source>
</evidence>
<feature type="transmembrane region" description="Helical" evidence="6">
    <location>
        <begin position="181"/>
        <end position="209"/>
    </location>
</feature>
<feature type="transmembrane region" description="Helical" evidence="6">
    <location>
        <begin position="319"/>
        <end position="339"/>
    </location>
</feature>
<dbReference type="PANTHER" id="PTHR37422:SF23">
    <property type="entry name" value="TEICHURONIC ACID BIOSYNTHESIS PROTEIN TUAE"/>
    <property type="match status" value="1"/>
</dbReference>
<gene>
    <name evidence="8" type="ORF">DI549_05235</name>
</gene>